<dbReference type="Pfam" id="PF07732">
    <property type="entry name" value="Cu-oxidase_3"/>
    <property type="match status" value="1"/>
</dbReference>
<feature type="region of interest" description="Disordered" evidence="2">
    <location>
        <begin position="510"/>
        <end position="532"/>
    </location>
</feature>
<evidence type="ECO:0000256" key="2">
    <source>
        <dbReference type="SAM" id="MobiDB-lite"/>
    </source>
</evidence>
<evidence type="ECO:0000256" key="1">
    <source>
        <dbReference type="ARBA" id="ARBA00010609"/>
    </source>
</evidence>
<protein>
    <submittedName>
        <fullName evidence="5">Multicopper oxidase domain-containing protein</fullName>
    </submittedName>
</protein>
<dbReference type="PANTHER" id="PTHR48267:SF1">
    <property type="entry name" value="BILIRUBIN OXIDASE"/>
    <property type="match status" value="1"/>
</dbReference>
<dbReference type="PANTHER" id="PTHR48267">
    <property type="entry name" value="CUPREDOXIN SUPERFAMILY PROTEIN"/>
    <property type="match status" value="1"/>
</dbReference>
<dbReference type="InterPro" id="IPR045087">
    <property type="entry name" value="Cu-oxidase_fam"/>
</dbReference>
<evidence type="ECO:0000259" key="4">
    <source>
        <dbReference type="Pfam" id="PF07732"/>
    </source>
</evidence>
<dbReference type="EMBL" id="JAFNLL010000068">
    <property type="protein sequence ID" value="MBO1269898.1"/>
    <property type="molecule type" value="Genomic_DNA"/>
</dbReference>
<dbReference type="InterPro" id="IPR006311">
    <property type="entry name" value="TAT_signal"/>
</dbReference>
<sequence length="532" mass="59237">MSVSRRDVLLLGGLGALGAAGLAVPLSSIAGKSASELARANMPVPFRAGFRIPPVLEPFLTDIDPADGAPVNHYLITERVGVENFLPDLPTPVLGYNGIFPGPTISLERGTHAVVTMRNQLSSPQPFLGTPTATSTHLHGSPSLPQFDGYASDVSQPGFRKDYHYPNTHAAVTFWYHDHAVHFTAQNVYSGLAAMYEIHDPAERELLPQGEFDVPLIVNDFMFAADGTEAYDDHSQSGLFGDVLLVNGRPWPVMPVKRRVYRFRCLNASINRSIRPALSTGEPLVIVATDDGLMPRSRPVGSYRHANAERYEFLIDFSQYPAGRRVELLNLSNPHNIDFDGTDKIMAFDVTDEPFEGDGTNRIPDLLVNTPEMELDPAQAVRTRHLRFERQGGDWTINGETWQDVIASNFQHAIANPGLDDIEIWELENKSGGWFHPVHIHLIDFKILSRNGQPPFPWERGPKDVVYLGENETVRLITHFGPHRGRYMIHCHNLPHEDHDMMVQFRVGLQEGEPDPNDPIKAARPVFDSPVP</sequence>
<dbReference type="AlphaFoldDB" id="A0A939HKM6"/>
<organism evidence="5 6">
    <name type="scientific">Arthrobacter cavernae</name>
    <dbReference type="NCBI Taxonomy" id="2817681"/>
    <lineage>
        <taxon>Bacteria</taxon>
        <taxon>Bacillati</taxon>
        <taxon>Actinomycetota</taxon>
        <taxon>Actinomycetes</taxon>
        <taxon>Micrococcales</taxon>
        <taxon>Micrococcaceae</taxon>
        <taxon>Arthrobacter</taxon>
    </lineage>
</organism>
<feature type="domain" description="Plastocyanin-like" evidence="3">
    <location>
        <begin position="383"/>
        <end position="508"/>
    </location>
</feature>
<dbReference type="Gene3D" id="2.60.40.420">
    <property type="entry name" value="Cupredoxins - blue copper proteins"/>
    <property type="match status" value="3"/>
</dbReference>
<dbReference type="CDD" id="cd13889">
    <property type="entry name" value="CuRO_3_BOD"/>
    <property type="match status" value="1"/>
</dbReference>
<reference evidence="5" key="1">
    <citation type="submission" date="2021-03" db="EMBL/GenBank/DDBJ databases">
        <title>A new species, PO-11, isolated from a karst cave deposit.</title>
        <authorList>
            <person name="Zhaoxiaoyong W."/>
        </authorList>
    </citation>
    <scope>NUCLEOTIDE SEQUENCE</scope>
    <source>
        <strain evidence="5">PO-11</strain>
    </source>
</reference>
<dbReference type="InterPro" id="IPR011706">
    <property type="entry name" value="Cu-oxidase_C"/>
</dbReference>
<dbReference type="Proteomes" id="UP000664164">
    <property type="component" value="Unassembled WGS sequence"/>
</dbReference>
<dbReference type="PROSITE" id="PS51318">
    <property type="entry name" value="TAT"/>
    <property type="match status" value="1"/>
</dbReference>
<dbReference type="GO" id="GO:0005507">
    <property type="term" value="F:copper ion binding"/>
    <property type="evidence" value="ECO:0007669"/>
    <property type="project" value="InterPro"/>
</dbReference>
<accession>A0A939HKM6</accession>
<dbReference type="InterPro" id="IPR008972">
    <property type="entry name" value="Cupredoxin"/>
</dbReference>
<dbReference type="Pfam" id="PF07731">
    <property type="entry name" value="Cu-oxidase_2"/>
    <property type="match status" value="1"/>
</dbReference>
<feature type="domain" description="Plastocyanin-like" evidence="4">
    <location>
        <begin position="90"/>
        <end position="202"/>
    </location>
</feature>
<comment type="similarity">
    <text evidence="1">Belongs to the multicopper oxidase family.</text>
</comment>
<evidence type="ECO:0000313" key="6">
    <source>
        <dbReference type="Proteomes" id="UP000664164"/>
    </source>
</evidence>
<proteinExistence type="inferred from homology"/>
<evidence type="ECO:0000313" key="5">
    <source>
        <dbReference type="EMBL" id="MBO1269898.1"/>
    </source>
</evidence>
<keyword evidence="6" id="KW-1185">Reference proteome</keyword>
<gene>
    <name evidence="5" type="ORF">J1902_18375</name>
</gene>
<dbReference type="InterPro" id="IPR011707">
    <property type="entry name" value="Cu-oxidase-like_N"/>
</dbReference>
<dbReference type="SUPFAM" id="SSF49503">
    <property type="entry name" value="Cupredoxins"/>
    <property type="match status" value="2"/>
</dbReference>
<comment type="caution">
    <text evidence="5">The sequence shown here is derived from an EMBL/GenBank/DDBJ whole genome shotgun (WGS) entry which is preliminary data.</text>
</comment>
<name>A0A939HKM6_9MICC</name>
<dbReference type="RefSeq" id="WP_207617820.1">
    <property type="nucleotide sequence ID" value="NZ_JAFNLL010000068.1"/>
</dbReference>
<evidence type="ECO:0000259" key="3">
    <source>
        <dbReference type="Pfam" id="PF07731"/>
    </source>
</evidence>
<dbReference type="GO" id="GO:0016491">
    <property type="term" value="F:oxidoreductase activity"/>
    <property type="evidence" value="ECO:0007669"/>
    <property type="project" value="InterPro"/>
</dbReference>